<reference evidence="1 2" key="1">
    <citation type="journal article" date="2016" name="Nat. Commun.">
        <title>Thousands of microbial genomes shed light on interconnected biogeochemical processes in an aquifer system.</title>
        <authorList>
            <person name="Anantharaman K."/>
            <person name="Brown C.T."/>
            <person name="Hug L.A."/>
            <person name="Sharon I."/>
            <person name="Castelle C.J."/>
            <person name="Probst A.J."/>
            <person name="Thomas B.C."/>
            <person name="Singh A."/>
            <person name="Wilkins M.J."/>
            <person name="Karaoz U."/>
            <person name="Brodie E.L."/>
            <person name="Williams K.H."/>
            <person name="Hubbard S.S."/>
            <person name="Banfield J.F."/>
        </authorList>
    </citation>
    <scope>NUCLEOTIDE SEQUENCE [LARGE SCALE GENOMIC DNA]</scope>
</reference>
<protein>
    <submittedName>
        <fullName evidence="1">Uncharacterized protein</fullName>
    </submittedName>
</protein>
<organism evidence="1 2">
    <name type="scientific">candidate division WOR-1 bacterium RIFOXYC12_FULL_54_18</name>
    <dbReference type="NCBI Taxonomy" id="1802584"/>
    <lineage>
        <taxon>Bacteria</taxon>
        <taxon>Bacillati</taxon>
        <taxon>Saganbacteria</taxon>
    </lineage>
</organism>
<sequence length="110" mass="11798">MYSDSVDAASGPLRDPAAEDQFAVGLKDAATSRHHSAPRSRRSFAKVCGQNNMPRPLFHQTIQGRASPLIFPLPLSAGAYIFPHSNKFAPAGGGLLLLIRLLNSDKITSI</sequence>
<proteinExistence type="predicted"/>
<comment type="caution">
    <text evidence="1">The sequence shown here is derived from an EMBL/GenBank/DDBJ whole genome shotgun (WGS) entry which is preliminary data.</text>
</comment>
<dbReference type="Proteomes" id="UP000178602">
    <property type="component" value="Unassembled WGS sequence"/>
</dbReference>
<name>A0A1F4T7Q6_UNCSA</name>
<dbReference type="AlphaFoldDB" id="A0A1F4T7Q6"/>
<accession>A0A1F4T7Q6</accession>
<gene>
    <name evidence="1" type="ORF">A3K49_07320</name>
</gene>
<evidence type="ECO:0000313" key="1">
    <source>
        <dbReference type="EMBL" id="OGC28744.1"/>
    </source>
</evidence>
<evidence type="ECO:0000313" key="2">
    <source>
        <dbReference type="Proteomes" id="UP000178602"/>
    </source>
</evidence>
<dbReference type="EMBL" id="MEUG01000001">
    <property type="protein sequence ID" value="OGC28744.1"/>
    <property type="molecule type" value="Genomic_DNA"/>
</dbReference>